<reference evidence="5" key="1">
    <citation type="submission" date="2020-03" db="EMBL/GenBank/DDBJ databases">
        <title>Five strains of Vibrio campbellii isolated from Mariana Trench.</title>
        <authorList>
            <person name="Liang J."/>
            <person name="Zhang X.-H."/>
        </authorList>
    </citation>
    <scope>NUCLEOTIDE SEQUENCE</scope>
    <source>
        <strain evidence="5">LJC014</strain>
    </source>
</reference>
<evidence type="ECO:0000313" key="5">
    <source>
        <dbReference type="EMBL" id="UTZ25381.1"/>
    </source>
</evidence>
<proteinExistence type="inferred from homology"/>
<dbReference type="FunFam" id="3.40.50.12780:FF:000003">
    <property type="entry name" value="Long-chain-fatty-acid--CoA ligase FadD"/>
    <property type="match status" value="1"/>
</dbReference>
<dbReference type="AlphaFoldDB" id="A0AAE9MU49"/>
<accession>A0AAE9MU49</accession>
<feature type="domain" description="AMP-dependent synthetase/ligase" evidence="3">
    <location>
        <begin position="27"/>
        <end position="416"/>
    </location>
</feature>
<dbReference type="Gene3D" id="3.30.300.30">
    <property type="match status" value="1"/>
</dbReference>
<dbReference type="EMBL" id="CP050467">
    <property type="protein sequence ID" value="UTZ25381.1"/>
    <property type="molecule type" value="Genomic_DNA"/>
</dbReference>
<dbReference type="Pfam" id="PF13193">
    <property type="entry name" value="AMP-binding_C"/>
    <property type="match status" value="1"/>
</dbReference>
<dbReference type="SUPFAM" id="SSF56801">
    <property type="entry name" value="Acetyl-CoA synthetase-like"/>
    <property type="match status" value="1"/>
</dbReference>
<protein>
    <submittedName>
        <fullName evidence="5">AMP-binding protein</fullName>
    </submittedName>
</protein>
<evidence type="ECO:0000259" key="3">
    <source>
        <dbReference type="Pfam" id="PF00501"/>
    </source>
</evidence>
<sequence length="563" mass="62808">MLLDKNLSYTKGDFSGSLTEDTIGLLLEKQSNLYPDKEALVSIHQNKRMSYQELNTKVNQLASGLLSMGVKEGDRVAIWAQNCIEWTITQYATAKIGAILVCINPAYKSLELEYALKKVNCSVLIMTRGFKGSNYIKLIKQLIPQLGEQESNHAETSKLPSLKSLVLIDERKEKGFYSFSDLFLQDERGIKKVRTICASLRCDQPINIQFTSGTTGSPKGATLTHFNILNNAFSIADKLAMDERDRLCIPVPLYHCFGMVGGNLTCLTAGACAILCGESFDPLDTLKTIETESCTVLHGVPTMFIAQLRNPELSNFKLSTLRTGAIAGATCPEDLIIEVQEKMHMDDLLIAYGQTETSPLSCMLSPQDPIQKRLSTVGQVLRHTEVKVINLNGNIAERNTIGELCTRGYCVMLGYWNDEEKTSNTIDSEGWLHSGDLAVMDDEGYLSIVGRSKDLIIRGGENIFPRDIEDVLHGLETIEDVAVFGVADDYYGEKVCAWIKLAQGHKVSEDDIKVYLSERIAHFKVPSVIRFVDKFPLTVTGKLQKYKMREFMESEQRSMEQTD</sequence>
<keyword evidence="2" id="KW-0436">Ligase</keyword>
<dbReference type="InterPro" id="IPR025110">
    <property type="entry name" value="AMP-bd_C"/>
</dbReference>
<dbReference type="RefSeq" id="WP_255936658.1">
    <property type="nucleotide sequence ID" value="NZ_CP050467.1"/>
</dbReference>
<dbReference type="InterPro" id="IPR042099">
    <property type="entry name" value="ANL_N_sf"/>
</dbReference>
<dbReference type="Proteomes" id="UP001058687">
    <property type="component" value="Chromosome 1"/>
</dbReference>
<dbReference type="GO" id="GO:0031956">
    <property type="term" value="F:medium-chain fatty acid-CoA ligase activity"/>
    <property type="evidence" value="ECO:0007669"/>
    <property type="project" value="TreeGrafter"/>
</dbReference>
<gene>
    <name evidence="5" type="ORF">HB761_00650</name>
</gene>
<organism evidence="5 6">
    <name type="scientific">Vibrio campbellii</name>
    <dbReference type="NCBI Taxonomy" id="680"/>
    <lineage>
        <taxon>Bacteria</taxon>
        <taxon>Pseudomonadati</taxon>
        <taxon>Pseudomonadota</taxon>
        <taxon>Gammaproteobacteria</taxon>
        <taxon>Vibrionales</taxon>
        <taxon>Vibrionaceae</taxon>
        <taxon>Vibrio</taxon>
    </lineage>
</organism>
<evidence type="ECO:0000259" key="4">
    <source>
        <dbReference type="Pfam" id="PF13193"/>
    </source>
</evidence>
<dbReference type="InterPro" id="IPR000873">
    <property type="entry name" value="AMP-dep_synth/lig_dom"/>
</dbReference>
<evidence type="ECO:0000256" key="1">
    <source>
        <dbReference type="ARBA" id="ARBA00006432"/>
    </source>
</evidence>
<comment type="similarity">
    <text evidence="1">Belongs to the ATP-dependent AMP-binding enzyme family.</text>
</comment>
<dbReference type="PROSITE" id="PS00455">
    <property type="entry name" value="AMP_BINDING"/>
    <property type="match status" value="1"/>
</dbReference>
<dbReference type="FunFam" id="3.30.300.30:FF:000008">
    <property type="entry name" value="2,3-dihydroxybenzoate-AMP ligase"/>
    <property type="match status" value="1"/>
</dbReference>
<dbReference type="PANTHER" id="PTHR43201:SF5">
    <property type="entry name" value="MEDIUM-CHAIN ACYL-COA LIGASE ACSF2, MITOCHONDRIAL"/>
    <property type="match status" value="1"/>
</dbReference>
<evidence type="ECO:0000313" key="6">
    <source>
        <dbReference type="Proteomes" id="UP001058687"/>
    </source>
</evidence>
<feature type="domain" description="AMP-binding enzyme C-terminal" evidence="4">
    <location>
        <begin position="468"/>
        <end position="542"/>
    </location>
</feature>
<name>A0AAE9MU49_9VIBR</name>
<dbReference type="InterPro" id="IPR045851">
    <property type="entry name" value="AMP-bd_C_sf"/>
</dbReference>
<evidence type="ECO:0000256" key="2">
    <source>
        <dbReference type="ARBA" id="ARBA00022598"/>
    </source>
</evidence>
<dbReference type="Gene3D" id="3.40.50.12780">
    <property type="entry name" value="N-terminal domain of ligase-like"/>
    <property type="match status" value="1"/>
</dbReference>
<dbReference type="PANTHER" id="PTHR43201">
    <property type="entry name" value="ACYL-COA SYNTHETASE"/>
    <property type="match status" value="1"/>
</dbReference>
<dbReference type="Pfam" id="PF00501">
    <property type="entry name" value="AMP-binding"/>
    <property type="match status" value="1"/>
</dbReference>
<dbReference type="InterPro" id="IPR020845">
    <property type="entry name" value="AMP-binding_CS"/>
</dbReference>
<dbReference type="GO" id="GO:0006631">
    <property type="term" value="P:fatty acid metabolic process"/>
    <property type="evidence" value="ECO:0007669"/>
    <property type="project" value="TreeGrafter"/>
</dbReference>
<dbReference type="CDD" id="cd05917">
    <property type="entry name" value="FACL_like_2"/>
    <property type="match status" value="1"/>
</dbReference>